<dbReference type="EC" id="2.4.1.227" evidence="10"/>
<comment type="catalytic activity">
    <reaction evidence="10">
        <text>di-trans,octa-cis-undecaprenyl diphospho-N-acetyl-alpha-D-muramoyl-L-alanyl-D-glutamyl-meso-2,6-diaminopimeloyl-D-alanyl-D-alanine + UDP-N-acetyl-alpha-D-glucosamine = di-trans,octa-cis-undecaprenyl diphospho-[N-acetyl-alpha-D-glucosaminyl-(1-&gt;4)]-N-acetyl-alpha-D-muramoyl-L-alanyl-D-glutamyl-meso-2,6-diaminopimeloyl-D-alanyl-D-alanine + UDP + H(+)</text>
        <dbReference type="Rhea" id="RHEA:31227"/>
        <dbReference type="ChEBI" id="CHEBI:15378"/>
        <dbReference type="ChEBI" id="CHEBI:57705"/>
        <dbReference type="ChEBI" id="CHEBI:58223"/>
        <dbReference type="ChEBI" id="CHEBI:61387"/>
        <dbReference type="ChEBI" id="CHEBI:61388"/>
        <dbReference type="EC" id="2.4.1.227"/>
    </reaction>
</comment>
<dbReference type="InterPro" id="IPR006009">
    <property type="entry name" value="GlcNAc_MurG"/>
</dbReference>
<evidence type="ECO:0000256" key="4">
    <source>
        <dbReference type="ARBA" id="ARBA00022679"/>
    </source>
</evidence>
<sequence length="373" mass="41510">MTPALAVISELRKRGYDNFVWVGHKHNQFGSSTESPEYRLVSEQGIKFIDLPAGKLTRNWGSEFKAGVINLLKVPYGFVKGFWVVLRERPALVMSFGGYIALPVAIAARLTGRRVITHEQTAVTGLTNKVLPYFANKVLISWPSSAKYYPKQKTVLTGNPIRPEILQPNSHSFHFDNDLPVLFVTGGNQGSHKINQAVFASLEKLLEICNVIHQTGNSSVTRDWEEARSRKTSLPKDLQGRYIPRDFIGTGEFGEVFARADLIVARSGANTTYEILALGKRAIFIPIPWVTHNEQFMNAQIAADTGLAVILPENELSAASLYDKIRQGLYLHKEGHDYKGLEFASAVATARKLVIPDAAVQIADQIELLIRKR</sequence>
<feature type="binding site" evidence="10">
    <location>
        <position position="295"/>
    </location>
    <ligand>
        <name>UDP-N-acetyl-alpha-D-glucosamine</name>
        <dbReference type="ChEBI" id="CHEBI:57705"/>
    </ligand>
</feature>
<proteinExistence type="inferred from homology"/>
<dbReference type="PANTHER" id="PTHR21015">
    <property type="entry name" value="UDP-N-ACETYLGLUCOSAMINE--N-ACETYLMURAMYL-(PENTAPEPTIDE) PYROPHOSPHORYL-UNDECAPRENOL N-ACETYLGLUCOSAMINE TRANSFERASE 1"/>
    <property type="match status" value="1"/>
</dbReference>
<keyword evidence="8 10" id="KW-0131">Cell cycle</keyword>
<dbReference type="CDD" id="cd03785">
    <property type="entry name" value="GT28_MurG"/>
    <property type="match status" value="1"/>
</dbReference>
<dbReference type="GO" id="GO:0051301">
    <property type="term" value="P:cell division"/>
    <property type="evidence" value="ECO:0007669"/>
    <property type="project" value="UniProtKB-KW"/>
</dbReference>
<comment type="caution">
    <text evidence="13">The sequence shown here is derived from an EMBL/GenBank/DDBJ whole genome shotgun (WGS) entry which is preliminary data.</text>
</comment>
<organism evidence="13 14">
    <name type="scientific">Candidatus Dojkabacteria bacterium</name>
    <dbReference type="NCBI Taxonomy" id="2099670"/>
    <lineage>
        <taxon>Bacteria</taxon>
        <taxon>Candidatus Dojkabacteria</taxon>
    </lineage>
</organism>
<dbReference type="Proteomes" id="UP000760819">
    <property type="component" value="Unassembled WGS sequence"/>
</dbReference>
<evidence type="ECO:0000256" key="9">
    <source>
        <dbReference type="ARBA" id="ARBA00023316"/>
    </source>
</evidence>
<feature type="binding site" evidence="10">
    <location>
        <position position="162"/>
    </location>
    <ligand>
        <name>UDP-N-acetyl-alpha-D-glucosamine</name>
        <dbReference type="ChEBI" id="CHEBI:57705"/>
    </ligand>
</feature>
<keyword evidence="4 10" id="KW-0808">Transferase</keyword>
<dbReference type="GO" id="GO:0005886">
    <property type="term" value="C:plasma membrane"/>
    <property type="evidence" value="ECO:0007669"/>
    <property type="project" value="UniProtKB-SubCell"/>
</dbReference>
<dbReference type="PANTHER" id="PTHR21015:SF22">
    <property type="entry name" value="GLYCOSYLTRANSFERASE"/>
    <property type="match status" value="1"/>
</dbReference>
<comment type="function">
    <text evidence="10">Cell wall formation. Catalyzes the transfer of a GlcNAc subunit on undecaprenyl-pyrophosphoryl-MurNAc-pentapeptide (lipid intermediate I) to form undecaprenyl-pyrophosphoryl-MurNAc-(pentapeptide)GlcNAc (lipid intermediate II).</text>
</comment>
<name>A0A955IA26_9BACT</name>
<dbReference type="GO" id="GO:0009252">
    <property type="term" value="P:peptidoglycan biosynthetic process"/>
    <property type="evidence" value="ECO:0007669"/>
    <property type="project" value="UniProtKB-UniRule"/>
</dbReference>
<evidence type="ECO:0000259" key="12">
    <source>
        <dbReference type="Pfam" id="PF04101"/>
    </source>
</evidence>
<comment type="pathway">
    <text evidence="10">Cell wall biogenesis; peptidoglycan biosynthesis.</text>
</comment>
<reference evidence="13" key="1">
    <citation type="submission" date="2020-04" db="EMBL/GenBank/DDBJ databases">
        <authorList>
            <person name="Zhang T."/>
        </authorList>
    </citation>
    <scope>NUCLEOTIDE SEQUENCE</scope>
    <source>
        <strain evidence="13">HKST-UBA12</strain>
    </source>
</reference>
<evidence type="ECO:0000256" key="5">
    <source>
        <dbReference type="ARBA" id="ARBA00022960"/>
    </source>
</evidence>
<accession>A0A955IA26</accession>
<evidence type="ECO:0000256" key="10">
    <source>
        <dbReference type="HAMAP-Rule" id="MF_00033"/>
    </source>
</evidence>
<dbReference type="AlphaFoldDB" id="A0A955IA26"/>
<keyword evidence="6 10" id="KW-0573">Peptidoglycan synthesis</keyword>
<dbReference type="GO" id="GO:0008360">
    <property type="term" value="P:regulation of cell shape"/>
    <property type="evidence" value="ECO:0007669"/>
    <property type="project" value="UniProtKB-KW"/>
</dbReference>
<evidence type="ECO:0000256" key="1">
    <source>
        <dbReference type="ARBA" id="ARBA00022475"/>
    </source>
</evidence>
<keyword evidence="5 10" id="KW-0133">Cell shape</keyword>
<protein>
    <recommendedName>
        <fullName evidence="10">UDP-N-acetylglucosamine--N-acetylmuramyl-(pentapeptide) pyrophosphoryl-undecaprenol N-acetylglucosamine transferase</fullName>
        <ecNumber evidence="10">2.4.1.227</ecNumber>
    </recommendedName>
    <alternativeName>
        <fullName evidence="10">Undecaprenyl-PP-MurNAc-pentapeptide-UDPGlcNAc GlcNAc transferase</fullName>
    </alternativeName>
</protein>
<feature type="domain" description="Glycosyl transferase family 28 C-terminal" evidence="12">
    <location>
        <begin position="181"/>
        <end position="327"/>
    </location>
</feature>
<comment type="similarity">
    <text evidence="10">Belongs to the glycosyltransferase 28 family. MurG subfamily.</text>
</comment>
<dbReference type="InterPro" id="IPR007235">
    <property type="entry name" value="Glyco_trans_28_C"/>
</dbReference>
<dbReference type="GO" id="GO:0071555">
    <property type="term" value="P:cell wall organization"/>
    <property type="evidence" value="ECO:0007669"/>
    <property type="project" value="UniProtKB-KW"/>
</dbReference>
<evidence type="ECO:0000256" key="7">
    <source>
        <dbReference type="ARBA" id="ARBA00023136"/>
    </source>
</evidence>
<evidence type="ECO:0000313" key="13">
    <source>
        <dbReference type="EMBL" id="MCA9379478.1"/>
    </source>
</evidence>
<keyword evidence="1 10" id="KW-1003">Cell membrane</keyword>
<evidence type="ECO:0000256" key="8">
    <source>
        <dbReference type="ARBA" id="ARBA00023306"/>
    </source>
</evidence>
<evidence type="ECO:0000256" key="6">
    <source>
        <dbReference type="ARBA" id="ARBA00022984"/>
    </source>
</evidence>
<evidence type="ECO:0000256" key="2">
    <source>
        <dbReference type="ARBA" id="ARBA00022618"/>
    </source>
</evidence>
<dbReference type="GO" id="GO:0005975">
    <property type="term" value="P:carbohydrate metabolic process"/>
    <property type="evidence" value="ECO:0007669"/>
    <property type="project" value="InterPro"/>
</dbReference>
<keyword evidence="2 10" id="KW-0132">Cell division</keyword>
<evidence type="ECO:0000256" key="3">
    <source>
        <dbReference type="ARBA" id="ARBA00022676"/>
    </source>
</evidence>
<keyword evidence="9 10" id="KW-0961">Cell wall biogenesis/degradation</keyword>
<dbReference type="Pfam" id="PF03033">
    <property type="entry name" value="Glyco_transf_28"/>
    <property type="match status" value="1"/>
</dbReference>
<keyword evidence="3 10" id="KW-0328">Glycosyltransferase</keyword>
<keyword evidence="7 10" id="KW-0472">Membrane</keyword>
<dbReference type="InterPro" id="IPR004276">
    <property type="entry name" value="GlycoTrans_28_N"/>
</dbReference>
<dbReference type="EMBL" id="JAGQLI010000199">
    <property type="protein sequence ID" value="MCA9379478.1"/>
    <property type="molecule type" value="Genomic_DNA"/>
</dbReference>
<dbReference type="GO" id="GO:0050511">
    <property type="term" value="F:undecaprenyldiphospho-muramoylpentapeptide beta-N-acetylglucosaminyltransferase activity"/>
    <property type="evidence" value="ECO:0007669"/>
    <property type="project" value="UniProtKB-UniRule"/>
</dbReference>
<dbReference type="HAMAP" id="MF_00033">
    <property type="entry name" value="MurG"/>
    <property type="match status" value="1"/>
</dbReference>
<dbReference type="SUPFAM" id="SSF53756">
    <property type="entry name" value="UDP-Glycosyltransferase/glycogen phosphorylase"/>
    <property type="match status" value="1"/>
</dbReference>
<comment type="caution">
    <text evidence="10">Lacks conserved residue(s) required for the propagation of feature annotation.</text>
</comment>
<feature type="domain" description="Glycosyltransferase family 28 N-terminal" evidence="11">
    <location>
        <begin position="2"/>
        <end position="140"/>
    </location>
</feature>
<evidence type="ECO:0000313" key="14">
    <source>
        <dbReference type="Proteomes" id="UP000760819"/>
    </source>
</evidence>
<evidence type="ECO:0000259" key="11">
    <source>
        <dbReference type="Pfam" id="PF03033"/>
    </source>
</evidence>
<dbReference type="Gene3D" id="3.40.50.2000">
    <property type="entry name" value="Glycogen Phosphorylase B"/>
    <property type="match status" value="2"/>
</dbReference>
<dbReference type="Pfam" id="PF04101">
    <property type="entry name" value="Glyco_tran_28_C"/>
    <property type="match status" value="1"/>
</dbReference>
<reference evidence="13" key="2">
    <citation type="journal article" date="2021" name="Microbiome">
        <title>Successional dynamics and alternative stable states in a saline activated sludge microbial community over 9 years.</title>
        <authorList>
            <person name="Wang Y."/>
            <person name="Ye J."/>
            <person name="Ju F."/>
            <person name="Liu L."/>
            <person name="Boyd J.A."/>
            <person name="Deng Y."/>
            <person name="Parks D.H."/>
            <person name="Jiang X."/>
            <person name="Yin X."/>
            <person name="Woodcroft B.J."/>
            <person name="Tyson G.W."/>
            <person name="Hugenholtz P."/>
            <person name="Polz M.F."/>
            <person name="Zhang T."/>
        </authorList>
    </citation>
    <scope>NUCLEOTIDE SEQUENCE</scope>
    <source>
        <strain evidence="13">HKST-UBA12</strain>
    </source>
</reference>
<gene>
    <name evidence="10" type="primary">murG</name>
    <name evidence="13" type="ORF">KC640_03550</name>
</gene>
<comment type="subcellular location">
    <subcellularLocation>
        <location evidence="10">Cell membrane</location>
        <topology evidence="10">Peripheral membrane protein</topology>
        <orientation evidence="10">Cytoplasmic side</orientation>
    </subcellularLocation>
</comment>